<protein>
    <recommendedName>
        <fullName evidence="9">Zn(2)-C6 fungal-type domain-containing protein</fullName>
    </recommendedName>
</protein>
<accession>A0A2T3Z7F4</accession>
<dbReference type="PROSITE" id="PS00463">
    <property type="entry name" value="ZN2_CY6_FUNGAL_1"/>
    <property type="match status" value="1"/>
</dbReference>
<evidence type="ECO:0000256" key="8">
    <source>
        <dbReference type="SAM" id="MobiDB-lite"/>
    </source>
</evidence>
<feature type="region of interest" description="Disordered" evidence="8">
    <location>
        <begin position="185"/>
        <end position="210"/>
    </location>
</feature>
<keyword evidence="6" id="KW-0804">Transcription</keyword>
<keyword evidence="2" id="KW-0479">Metal-binding</keyword>
<dbReference type="GO" id="GO:0003677">
    <property type="term" value="F:DNA binding"/>
    <property type="evidence" value="ECO:0007669"/>
    <property type="project" value="UniProtKB-KW"/>
</dbReference>
<dbReference type="InterPro" id="IPR051615">
    <property type="entry name" value="Transcr_Regulatory_Elem"/>
</dbReference>
<feature type="region of interest" description="Disordered" evidence="8">
    <location>
        <begin position="787"/>
        <end position="816"/>
    </location>
</feature>
<dbReference type="SMART" id="SM00066">
    <property type="entry name" value="GAL4"/>
    <property type="match status" value="1"/>
</dbReference>
<dbReference type="InterPro" id="IPR007219">
    <property type="entry name" value="XnlR_reg_dom"/>
</dbReference>
<evidence type="ECO:0000256" key="5">
    <source>
        <dbReference type="ARBA" id="ARBA00023125"/>
    </source>
</evidence>
<dbReference type="PANTHER" id="PTHR31313">
    <property type="entry name" value="TY1 ENHANCER ACTIVATOR"/>
    <property type="match status" value="1"/>
</dbReference>
<evidence type="ECO:0000313" key="11">
    <source>
        <dbReference type="Proteomes" id="UP000240493"/>
    </source>
</evidence>
<evidence type="ECO:0000256" key="1">
    <source>
        <dbReference type="ARBA" id="ARBA00004123"/>
    </source>
</evidence>
<evidence type="ECO:0000259" key="9">
    <source>
        <dbReference type="PROSITE" id="PS50048"/>
    </source>
</evidence>
<sequence length="883" mass="98409">MSSTDPSVRRILPQESQSAQAMGMNSYAFAPQQYPQRETQKNYVFVDEHNRHKRLKVMRACEGCRRRKIKCDAATTNTWPCSACIRLKLHCVRPNGYDGATDSTTYETLVPPGNQFQQMAMPPHPQGQAPLKSESDVYAPQAGYPDAASTSFQAMPYDASQPQHDIHYTTVAPPMSLVDQQVAPQDAFPTPPTMQQSQPGSSPGAYSDSYQGHDLADLLGGLKMNEIGTAPYLRNKPSFRHEDPAVEEDDGYGNLPPISIGAGHRIRIPPELMPDDGNAIHYFDLYFTHVHPYVPVLNRSMFYRQWATARDSISPLILEALFAIGGRLADEPAQGQQWLALASRHADAFMDVPRLSTLQALLMILKAREAAPKRGYYYRSWMTVVQCVQMAKDLGLEEHYEEHKAGRPCEYASNPAECQLRTRIWQTVFICEVMVGGPQGRYNMAVDIESVDFNVPKPIPGGDDAEYLISRNFTYFARNVRNIAKITSIYVRLKNRKDWGIDPEFQQMDHDFSQFLAEIPADLSVTFPPDGSAPWLPSPFLGNIHSYYYLTLILFHRPQLSFFDPTTQEAQWKHHMMICYNSARALCRLQEAVINSFGVMGLQCMQRGFSLAVYAGLSCIVLHLVAIVSPDPDLHTDAREFFTRHMRIMETVMEAWPMPELRRQIDAVREAFSADTRKPFVLKPSFPYGSPHPSHSASPPAFRGMERASSMEQVLDTSGTQTVSYISHPISPPISAGGLDSKSDSPSAQSLVMMPQTVGPGMPPNMTMPEQPAWNPAKIFEQWNTTFGTPAHTEPNPVSPASSLNIASSSGAPEIPSLDDIQAVNSSLPPGSQHSISPQQYAAAPVPNFVTPAMWQESVANVYEGGLKRSWDYDGITPAMKRR</sequence>
<keyword evidence="5" id="KW-0238">DNA-binding</keyword>
<dbReference type="OrthoDB" id="2283631at2759"/>
<name>A0A2T3Z7F4_TRIA4</name>
<dbReference type="GO" id="GO:0000981">
    <property type="term" value="F:DNA-binding transcription factor activity, RNA polymerase II-specific"/>
    <property type="evidence" value="ECO:0007669"/>
    <property type="project" value="InterPro"/>
</dbReference>
<comment type="subcellular location">
    <subcellularLocation>
        <location evidence="1">Nucleus</location>
    </subcellularLocation>
</comment>
<evidence type="ECO:0000313" key="10">
    <source>
        <dbReference type="EMBL" id="PTB40753.1"/>
    </source>
</evidence>
<dbReference type="GO" id="GO:0006351">
    <property type="term" value="P:DNA-templated transcription"/>
    <property type="evidence" value="ECO:0007669"/>
    <property type="project" value="InterPro"/>
</dbReference>
<dbReference type="CDD" id="cd12148">
    <property type="entry name" value="fungal_TF_MHR"/>
    <property type="match status" value="1"/>
</dbReference>
<evidence type="ECO:0000256" key="3">
    <source>
        <dbReference type="ARBA" id="ARBA00022833"/>
    </source>
</evidence>
<feature type="region of interest" description="Disordered" evidence="8">
    <location>
        <begin position="726"/>
        <end position="748"/>
    </location>
</feature>
<dbReference type="InterPro" id="IPR036864">
    <property type="entry name" value="Zn2-C6_fun-type_DNA-bd_sf"/>
</dbReference>
<feature type="compositionally biased region" description="Low complexity" evidence="8">
    <location>
        <begin position="726"/>
        <end position="735"/>
    </location>
</feature>
<gene>
    <name evidence="10" type="ORF">M441DRAFT_458334</name>
</gene>
<reference evidence="10 11" key="1">
    <citation type="submission" date="2016-07" db="EMBL/GenBank/DDBJ databases">
        <title>Multiple horizontal gene transfer events from other fungi enriched the ability of initially mycotrophic Trichoderma (Ascomycota) to feed on dead plant biomass.</title>
        <authorList>
            <consortium name="DOE Joint Genome Institute"/>
            <person name="Aerts A."/>
            <person name="Atanasova L."/>
            <person name="Chenthamara K."/>
            <person name="Zhang J."/>
            <person name="Grujic M."/>
            <person name="Henrissat B."/>
            <person name="Kuo A."/>
            <person name="Salamov A."/>
            <person name="Lipzen A."/>
            <person name="Labutti K."/>
            <person name="Barry K."/>
            <person name="Miao Y."/>
            <person name="Rahimi M.J."/>
            <person name="Shen Q."/>
            <person name="Grigoriev I.V."/>
            <person name="Kubicek C.P."/>
            <person name="Druzhinina I.S."/>
        </authorList>
    </citation>
    <scope>NUCLEOTIDE SEQUENCE [LARGE SCALE GENOMIC DNA]</scope>
    <source>
        <strain evidence="10 11">CBS 433.97</strain>
    </source>
</reference>
<evidence type="ECO:0000256" key="4">
    <source>
        <dbReference type="ARBA" id="ARBA00023015"/>
    </source>
</evidence>
<organism evidence="10 11">
    <name type="scientific">Trichoderma asperellum (strain ATCC 204424 / CBS 433.97 / NBRC 101777)</name>
    <dbReference type="NCBI Taxonomy" id="1042311"/>
    <lineage>
        <taxon>Eukaryota</taxon>
        <taxon>Fungi</taxon>
        <taxon>Dikarya</taxon>
        <taxon>Ascomycota</taxon>
        <taxon>Pezizomycotina</taxon>
        <taxon>Sordariomycetes</taxon>
        <taxon>Hypocreomycetidae</taxon>
        <taxon>Hypocreales</taxon>
        <taxon>Hypocreaceae</taxon>
        <taxon>Trichoderma</taxon>
    </lineage>
</organism>
<evidence type="ECO:0000256" key="2">
    <source>
        <dbReference type="ARBA" id="ARBA00022723"/>
    </source>
</evidence>
<dbReference type="CDD" id="cd00067">
    <property type="entry name" value="GAL4"/>
    <property type="match status" value="1"/>
</dbReference>
<feature type="compositionally biased region" description="Low complexity" evidence="8">
    <location>
        <begin position="799"/>
        <end position="812"/>
    </location>
</feature>
<dbReference type="InterPro" id="IPR001138">
    <property type="entry name" value="Zn2Cys6_DnaBD"/>
</dbReference>
<keyword evidence="7" id="KW-0539">Nucleus</keyword>
<dbReference type="SUPFAM" id="SSF57701">
    <property type="entry name" value="Zn2/Cys6 DNA-binding domain"/>
    <property type="match status" value="1"/>
</dbReference>
<feature type="region of interest" description="Disordered" evidence="8">
    <location>
        <begin position="233"/>
        <end position="254"/>
    </location>
</feature>
<evidence type="ECO:0000256" key="6">
    <source>
        <dbReference type="ARBA" id="ARBA00023163"/>
    </source>
</evidence>
<dbReference type="Proteomes" id="UP000240493">
    <property type="component" value="Unassembled WGS sequence"/>
</dbReference>
<dbReference type="Pfam" id="PF04082">
    <property type="entry name" value="Fungal_trans"/>
    <property type="match status" value="1"/>
</dbReference>
<dbReference type="EMBL" id="KZ679262">
    <property type="protein sequence ID" value="PTB40753.1"/>
    <property type="molecule type" value="Genomic_DNA"/>
</dbReference>
<dbReference type="Gene3D" id="4.10.240.10">
    <property type="entry name" value="Zn(2)-C6 fungal-type DNA-binding domain"/>
    <property type="match status" value="1"/>
</dbReference>
<keyword evidence="11" id="KW-1185">Reference proteome</keyword>
<dbReference type="GO" id="GO:0005634">
    <property type="term" value="C:nucleus"/>
    <property type="evidence" value="ECO:0007669"/>
    <property type="project" value="UniProtKB-SubCell"/>
</dbReference>
<dbReference type="GO" id="GO:0008270">
    <property type="term" value="F:zinc ion binding"/>
    <property type="evidence" value="ECO:0007669"/>
    <property type="project" value="InterPro"/>
</dbReference>
<dbReference type="STRING" id="1042311.A0A2T3Z7F4"/>
<evidence type="ECO:0000256" key="7">
    <source>
        <dbReference type="ARBA" id="ARBA00023242"/>
    </source>
</evidence>
<dbReference type="Pfam" id="PF00172">
    <property type="entry name" value="Zn_clus"/>
    <property type="match status" value="1"/>
</dbReference>
<dbReference type="PROSITE" id="PS50048">
    <property type="entry name" value="ZN2_CY6_FUNGAL_2"/>
    <property type="match status" value="1"/>
</dbReference>
<keyword evidence="3" id="KW-0862">Zinc</keyword>
<dbReference type="PANTHER" id="PTHR31313:SF79">
    <property type="entry name" value="C6 FINGER DOMAIN-CONTAINING PROTEIN"/>
    <property type="match status" value="1"/>
</dbReference>
<dbReference type="SMART" id="SM00906">
    <property type="entry name" value="Fungal_trans"/>
    <property type="match status" value="1"/>
</dbReference>
<feature type="domain" description="Zn(2)-C6 fungal-type" evidence="9">
    <location>
        <begin position="60"/>
        <end position="93"/>
    </location>
</feature>
<keyword evidence="4" id="KW-0805">Transcription regulation</keyword>
<dbReference type="AlphaFoldDB" id="A0A2T3Z7F4"/>
<proteinExistence type="predicted"/>